<dbReference type="AlphaFoldDB" id="A0A1H6A756"/>
<dbReference type="EMBL" id="FNVO01000005">
    <property type="protein sequence ID" value="SEG44568.1"/>
    <property type="molecule type" value="Genomic_DNA"/>
</dbReference>
<protein>
    <submittedName>
        <fullName evidence="1">Uncharacterized protein</fullName>
    </submittedName>
</protein>
<sequence length="171" mass="18804">MTAIKLDSKLGRSATDALEPHVLPLYGRLGARIVAVLEFEAIERNQVAEDADKDAWVKLRITGMEIPTREQENALREAMRVLYLQRTAFGTLEEDGSIELSEDTLKHAAGVLADIEAAKLRAGVAHWAGRVRRTTGAAKDFTVAELLAEMRQIRDGLDALLDRGQLALEDA</sequence>
<reference evidence="2" key="1">
    <citation type="submission" date="2016-10" db="EMBL/GenBank/DDBJ databases">
        <authorList>
            <person name="Varghese N."/>
            <person name="Submissions S."/>
        </authorList>
    </citation>
    <scope>NUCLEOTIDE SEQUENCE [LARGE SCALE GENOMIC DNA]</scope>
    <source>
        <strain evidence="2">DSM 43163</strain>
    </source>
</reference>
<proteinExistence type="predicted"/>
<dbReference type="OrthoDB" id="4269838at2"/>
<accession>A0A1H6A756</accession>
<name>A0A1H6A756_9ACTN</name>
<gene>
    <name evidence="1" type="ORF">SAMN04489712_105258</name>
</gene>
<organism evidence="1 2">
    <name type="scientific">Thermomonospora echinospora</name>
    <dbReference type="NCBI Taxonomy" id="1992"/>
    <lineage>
        <taxon>Bacteria</taxon>
        <taxon>Bacillati</taxon>
        <taxon>Actinomycetota</taxon>
        <taxon>Actinomycetes</taxon>
        <taxon>Streptosporangiales</taxon>
        <taxon>Thermomonosporaceae</taxon>
        <taxon>Thermomonospora</taxon>
    </lineage>
</organism>
<evidence type="ECO:0000313" key="2">
    <source>
        <dbReference type="Proteomes" id="UP000236723"/>
    </source>
</evidence>
<keyword evidence="2" id="KW-1185">Reference proteome</keyword>
<dbReference type="RefSeq" id="WP_103938237.1">
    <property type="nucleotide sequence ID" value="NZ_FNVO01000005.1"/>
</dbReference>
<evidence type="ECO:0000313" key="1">
    <source>
        <dbReference type="EMBL" id="SEG44568.1"/>
    </source>
</evidence>
<dbReference type="Proteomes" id="UP000236723">
    <property type="component" value="Unassembled WGS sequence"/>
</dbReference>